<evidence type="ECO:0000313" key="2">
    <source>
        <dbReference type="Proteomes" id="UP000242757"/>
    </source>
</evidence>
<sequence length="112" mass="12807">MNRKMDYIYDISEGWVYSEAVFEEVLGQDYSSDHAEAIKFAGYTENQLEKVNKPSLIIEHYKGSFDSKFPYLLSVSDEVDVNLVLIPNFISLQKCISELFSSNETYLAATKS</sequence>
<protein>
    <submittedName>
        <fullName evidence="1">Uncharacterized protein</fullName>
    </submittedName>
</protein>
<comment type="caution">
    <text evidence="1">The sequence shown here is derived from an EMBL/GenBank/DDBJ whole genome shotgun (WGS) entry which is preliminary data.</text>
</comment>
<dbReference type="Proteomes" id="UP000242757">
    <property type="component" value="Unassembled WGS sequence"/>
</dbReference>
<keyword evidence="2" id="KW-1185">Reference proteome</keyword>
<accession>A0A233RJD8</accession>
<name>A0A233RJD8_9GAMM</name>
<dbReference type="EMBL" id="NBIM01000001">
    <property type="protein sequence ID" value="OXY83509.1"/>
    <property type="molecule type" value="Genomic_DNA"/>
</dbReference>
<evidence type="ECO:0000313" key="1">
    <source>
        <dbReference type="EMBL" id="OXY83509.1"/>
    </source>
</evidence>
<proteinExistence type="predicted"/>
<organism evidence="1 2">
    <name type="scientific">Oceanimonas doudoroffii</name>
    <dbReference type="NCBI Taxonomy" id="84158"/>
    <lineage>
        <taxon>Bacteria</taxon>
        <taxon>Pseudomonadati</taxon>
        <taxon>Pseudomonadota</taxon>
        <taxon>Gammaproteobacteria</taxon>
        <taxon>Aeromonadales</taxon>
        <taxon>Aeromonadaceae</taxon>
        <taxon>Oceanimonas</taxon>
    </lineage>
</organism>
<dbReference type="OrthoDB" id="9964571at2"/>
<dbReference type="AlphaFoldDB" id="A0A233RJD8"/>
<gene>
    <name evidence="1" type="ORF">B6S08_08500</name>
</gene>
<reference evidence="1 2" key="1">
    <citation type="submission" date="2017-08" db="EMBL/GenBank/DDBJ databases">
        <title>A Genome Sequence of Oceanimonas doudoroffii ATCC 27123T.</title>
        <authorList>
            <person name="Brennan M.A."/>
            <person name="Maclea K.S."/>
            <person name="Mcclelland W.D."/>
            <person name="Trachtenberg A.M."/>
        </authorList>
    </citation>
    <scope>NUCLEOTIDE SEQUENCE [LARGE SCALE GENOMIC DNA]</scope>
    <source>
        <strain evidence="1 2">ATCC 27123</strain>
    </source>
</reference>
<dbReference type="RefSeq" id="WP_094200283.1">
    <property type="nucleotide sequence ID" value="NZ_NBIM01000001.1"/>
</dbReference>